<keyword evidence="1" id="KW-1133">Transmembrane helix</keyword>
<dbReference type="AlphaFoldDB" id="A0A916RV96"/>
<feature type="transmembrane region" description="Helical" evidence="1">
    <location>
        <begin position="52"/>
        <end position="75"/>
    </location>
</feature>
<proteinExistence type="predicted"/>
<accession>A0A916RV96</accession>
<evidence type="ECO:0008006" key="4">
    <source>
        <dbReference type="Google" id="ProtNLM"/>
    </source>
</evidence>
<protein>
    <recommendedName>
        <fullName evidence="4">DUF624 domain-containing protein</fullName>
    </recommendedName>
</protein>
<evidence type="ECO:0000256" key="1">
    <source>
        <dbReference type="SAM" id="Phobius"/>
    </source>
</evidence>
<reference evidence="2" key="2">
    <citation type="submission" date="2020-09" db="EMBL/GenBank/DDBJ databases">
        <authorList>
            <person name="Sun Q."/>
            <person name="Zhou Y."/>
        </authorList>
    </citation>
    <scope>NUCLEOTIDE SEQUENCE</scope>
    <source>
        <strain evidence="2">CGMCC 1.12408</strain>
    </source>
</reference>
<feature type="transmembrane region" description="Helical" evidence="1">
    <location>
        <begin position="169"/>
        <end position="190"/>
    </location>
</feature>
<reference evidence="2" key="1">
    <citation type="journal article" date="2014" name="Int. J. Syst. Evol. Microbiol.">
        <title>Complete genome sequence of Corynebacterium casei LMG S-19264T (=DSM 44701T), isolated from a smear-ripened cheese.</title>
        <authorList>
            <consortium name="US DOE Joint Genome Institute (JGI-PGF)"/>
            <person name="Walter F."/>
            <person name="Albersmeier A."/>
            <person name="Kalinowski J."/>
            <person name="Ruckert C."/>
        </authorList>
    </citation>
    <scope>NUCLEOTIDE SEQUENCE</scope>
    <source>
        <strain evidence="2">CGMCC 1.12408</strain>
    </source>
</reference>
<dbReference type="EMBL" id="BMEY01000006">
    <property type="protein sequence ID" value="GGA71505.1"/>
    <property type="molecule type" value="Genomic_DNA"/>
</dbReference>
<organism evidence="2 3">
    <name type="scientific">Ornithinibacillus halotolerans</name>
    <dbReference type="NCBI Taxonomy" id="1274357"/>
    <lineage>
        <taxon>Bacteria</taxon>
        <taxon>Bacillati</taxon>
        <taxon>Bacillota</taxon>
        <taxon>Bacilli</taxon>
        <taxon>Bacillales</taxon>
        <taxon>Bacillaceae</taxon>
        <taxon>Ornithinibacillus</taxon>
    </lineage>
</organism>
<gene>
    <name evidence="2" type="ORF">GCM10008025_14260</name>
</gene>
<keyword evidence="1" id="KW-0812">Transmembrane</keyword>
<sequence length="232" mass="26947">MGRLTGLMGGLHGIANWVMRISVINIIWFIINLPMIFIIVSALQHEEISGKVLYSIPAILFIPFLLFPSTIAMFVTARDWVMKREQVSLIKAYLSYMKDNYKQSFLSGILWAVIWFVWLVDILYVQKSSQLFTIIFLILGITLFVMNVNYFSVQAHYHMKLKERFKNTFFVTIGSPLLFFGVLVVNLLLVMITMEIWFLFPFFSGTISACLSFLTFYQFTRKVENKRVGESV</sequence>
<keyword evidence="3" id="KW-1185">Reference proteome</keyword>
<keyword evidence="1" id="KW-0472">Membrane</keyword>
<dbReference type="Pfam" id="PF04854">
    <property type="entry name" value="DUF624"/>
    <property type="match status" value="1"/>
</dbReference>
<evidence type="ECO:0000313" key="2">
    <source>
        <dbReference type="EMBL" id="GGA71505.1"/>
    </source>
</evidence>
<feature type="transmembrane region" description="Helical" evidence="1">
    <location>
        <begin position="21"/>
        <end position="40"/>
    </location>
</feature>
<dbReference type="RefSeq" id="WP_188383986.1">
    <property type="nucleotide sequence ID" value="NZ_BMEY01000006.1"/>
</dbReference>
<evidence type="ECO:0000313" key="3">
    <source>
        <dbReference type="Proteomes" id="UP000613512"/>
    </source>
</evidence>
<dbReference type="InterPro" id="IPR006938">
    <property type="entry name" value="DUF624"/>
</dbReference>
<dbReference type="Proteomes" id="UP000613512">
    <property type="component" value="Unassembled WGS sequence"/>
</dbReference>
<feature type="transmembrane region" description="Helical" evidence="1">
    <location>
        <begin position="196"/>
        <end position="217"/>
    </location>
</feature>
<name>A0A916RV96_9BACI</name>
<feature type="transmembrane region" description="Helical" evidence="1">
    <location>
        <begin position="131"/>
        <end position="148"/>
    </location>
</feature>
<comment type="caution">
    <text evidence="2">The sequence shown here is derived from an EMBL/GenBank/DDBJ whole genome shotgun (WGS) entry which is preliminary data.</text>
</comment>
<feature type="transmembrane region" description="Helical" evidence="1">
    <location>
        <begin position="105"/>
        <end position="125"/>
    </location>
</feature>